<keyword evidence="2" id="KW-1185">Reference proteome</keyword>
<sequence>MPRTPIYPEVENFIILKKRARLEKVKSDSKKESSTTQTLKRKCKYTLSVPFDTFCNNTLNKASSLEKVKDISGFIREALFNAQLFVNFFILQHPTKLTNDFFDQIFWYTISRVIRGSSDKVRPILQAYKDKKNERPADQNLDVVLLTSSFVELSAAMNGSLFVPENGLKNYGLSLSAACETNAKVGCIKNLVYNHVYDQVLTHPQLSSIPVDILALFDPDVGNNLTSFLNPLILEVKNRISALPLSKESLNKEPFKILPALRHILEKYDDIY</sequence>
<name>A0ABP9YKP9_9FUNG</name>
<gene>
    <name evidence="1" type="ORF">MFLAVUS_000806</name>
</gene>
<comment type="caution">
    <text evidence="1">The sequence shown here is derived from an EMBL/GenBank/DDBJ whole genome shotgun (WGS) entry which is preliminary data.</text>
</comment>
<evidence type="ECO:0000313" key="2">
    <source>
        <dbReference type="Proteomes" id="UP001473302"/>
    </source>
</evidence>
<evidence type="ECO:0000313" key="1">
    <source>
        <dbReference type="EMBL" id="GAA5807445.1"/>
    </source>
</evidence>
<organism evidence="1 2">
    <name type="scientific">Mucor flavus</name>
    <dbReference type="NCBI Taxonomy" id="439312"/>
    <lineage>
        <taxon>Eukaryota</taxon>
        <taxon>Fungi</taxon>
        <taxon>Fungi incertae sedis</taxon>
        <taxon>Mucoromycota</taxon>
        <taxon>Mucoromycotina</taxon>
        <taxon>Mucoromycetes</taxon>
        <taxon>Mucorales</taxon>
        <taxon>Mucorineae</taxon>
        <taxon>Mucoraceae</taxon>
        <taxon>Mucor</taxon>
    </lineage>
</organism>
<reference evidence="1 2" key="1">
    <citation type="submission" date="2024-04" db="EMBL/GenBank/DDBJ databases">
        <title>genome sequences of Mucor flavus KT1a and Helicostylum pulchrum KT1b strains isolated from the surface of a dry-aged beef.</title>
        <authorList>
            <person name="Toyotome T."/>
            <person name="Hosono M."/>
            <person name="Torimaru M."/>
            <person name="Fukuda K."/>
            <person name="Mikami N."/>
        </authorList>
    </citation>
    <scope>NUCLEOTIDE SEQUENCE [LARGE SCALE GENOMIC DNA]</scope>
    <source>
        <strain evidence="1 2">KT1a</strain>
    </source>
</reference>
<dbReference type="Proteomes" id="UP001473302">
    <property type="component" value="Unassembled WGS sequence"/>
</dbReference>
<protein>
    <submittedName>
        <fullName evidence="1">Uncharacterized protein</fullName>
    </submittedName>
</protein>
<dbReference type="EMBL" id="BAABUK010000002">
    <property type="protein sequence ID" value="GAA5807445.1"/>
    <property type="molecule type" value="Genomic_DNA"/>
</dbReference>
<proteinExistence type="predicted"/>
<accession>A0ABP9YKP9</accession>